<evidence type="ECO:0000313" key="3">
    <source>
        <dbReference type="Proteomes" id="UP000242254"/>
    </source>
</evidence>
<accession>A0A2G4SN58</accession>
<name>A0A2G4SN58_RHIZD</name>
<keyword evidence="3" id="KW-1185">Reference proteome</keyword>
<evidence type="ECO:0000313" key="2">
    <source>
        <dbReference type="EMBL" id="PHZ10175.1"/>
    </source>
</evidence>
<organism evidence="2 3">
    <name type="scientific">Rhizopus microsporus ATCC 52813</name>
    <dbReference type="NCBI Taxonomy" id="1340429"/>
    <lineage>
        <taxon>Eukaryota</taxon>
        <taxon>Fungi</taxon>
        <taxon>Fungi incertae sedis</taxon>
        <taxon>Mucoromycota</taxon>
        <taxon>Mucoromycotina</taxon>
        <taxon>Mucoromycetes</taxon>
        <taxon>Mucorales</taxon>
        <taxon>Mucorineae</taxon>
        <taxon>Rhizopodaceae</taxon>
        <taxon>Rhizopus</taxon>
    </lineage>
</organism>
<feature type="region of interest" description="Disordered" evidence="1">
    <location>
        <begin position="33"/>
        <end position="65"/>
    </location>
</feature>
<protein>
    <submittedName>
        <fullName evidence="2">Uncharacterized protein</fullName>
    </submittedName>
</protein>
<dbReference type="EMBL" id="KZ303855">
    <property type="protein sequence ID" value="PHZ10175.1"/>
    <property type="molecule type" value="Genomic_DNA"/>
</dbReference>
<dbReference type="Proteomes" id="UP000242254">
    <property type="component" value="Unassembled WGS sequence"/>
</dbReference>
<evidence type="ECO:0000256" key="1">
    <source>
        <dbReference type="SAM" id="MobiDB-lite"/>
    </source>
</evidence>
<dbReference type="AlphaFoldDB" id="A0A2G4SN58"/>
<dbReference type="STRING" id="1340429.A0A2G4SN58"/>
<sequence>MVHTHVQHIYMIECEQINMTPAETIRNQYYLSQQGQSSSNQNVPDKTRLPRQEPQMTLYEPQSDQEPKIVLEHNNNNNNSSASEFQKSSDHIIRRNSSKFLLKLSKSTAPMRAKLSTLSPSKFGSTMGKLIKHINTPNKKISRKCTSPIVI</sequence>
<dbReference type="RefSeq" id="XP_023463883.1">
    <property type="nucleotide sequence ID" value="XM_023615141.1"/>
</dbReference>
<reference evidence="2 3" key="1">
    <citation type="journal article" date="2016" name="Proc. Natl. Acad. Sci. U.S.A.">
        <title>Lipid metabolic changes in an early divergent fungus govern the establishment of a mutualistic symbiosis with endobacteria.</title>
        <authorList>
            <person name="Lastovetsky O.A."/>
            <person name="Gaspar M.L."/>
            <person name="Mondo S.J."/>
            <person name="LaButti K.M."/>
            <person name="Sandor L."/>
            <person name="Grigoriev I.V."/>
            <person name="Henry S.A."/>
            <person name="Pawlowska T.E."/>
        </authorList>
    </citation>
    <scope>NUCLEOTIDE SEQUENCE [LARGE SCALE GENOMIC DNA]</scope>
    <source>
        <strain evidence="2 3">ATCC 52813</strain>
    </source>
</reference>
<dbReference type="GeneID" id="35446129"/>
<feature type="compositionally biased region" description="Low complexity" evidence="1">
    <location>
        <begin position="33"/>
        <end position="42"/>
    </location>
</feature>
<gene>
    <name evidence="2" type="ORF">RHIMIDRAFT_35377</name>
</gene>
<proteinExistence type="predicted"/>